<evidence type="ECO:0000259" key="1">
    <source>
        <dbReference type="Pfam" id="PF08823"/>
    </source>
</evidence>
<dbReference type="InterPro" id="IPR014927">
    <property type="entry name" value="PG-bd_2"/>
</dbReference>
<dbReference type="InterPro" id="IPR010430">
    <property type="entry name" value="DUF1028"/>
</dbReference>
<sequence>MSEMGEKLVSTFSIVAYDPESEELGVAVQSKFLGVGGIVPYAEAGVGAVATQSLANPTYGPEGLRLLKEGMSPGATVHHLTREDEDEAWRQVGIVDASGNAATYTGEDCYEWAGGITGNGYAVQGNLLVSEETVTSMAETFEKTEGSLSERLLSSLESGQSAGGDKRGMQSAAILVVKEGGGYDGLTDRLVDLRVDDHTEPIQELKRIYRLHQLYFGESNEQDILTIEGTTKEEMKRHLKRLGYIPTTNISDTILNKSLTTFINTENFEGRAQPDGLIDAHVLEFMKTR</sequence>
<dbReference type="STRING" id="1385510.GCA_000425205_02279"/>
<reference evidence="2 3" key="1">
    <citation type="submission" date="2013-08" db="EMBL/GenBank/DDBJ databases">
        <authorList>
            <person name="Huang J."/>
            <person name="Wang G."/>
        </authorList>
    </citation>
    <scope>NUCLEOTIDE SEQUENCE [LARGE SCALE GENOMIC DNA]</scope>
    <source>
        <strain evidence="2 3">JSM 076056</strain>
    </source>
</reference>
<feature type="domain" description="Putative peptidoglycan binding" evidence="1">
    <location>
        <begin position="215"/>
        <end position="286"/>
    </location>
</feature>
<dbReference type="RefSeq" id="WP_026800628.1">
    <property type="nucleotide sequence ID" value="NZ_AULI01000009.1"/>
</dbReference>
<proteinExistence type="predicted"/>
<dbReference type="Pfam" id="PF08823">
    <property type="entry name" value="PG_binding_2"/>
    <property type="match status" value="1"/>
</dbReference>
<dbReference type="AlphaFoldDB" id="A0A0A5GK88"/>
<name>A0A0A5GK88_9BACI</name>
<protein>
    <submittedName>
        <fullName evidence="2">Major pilin protein fimA</fullName>
    </submittedName>
</protein>
<keyword evidence="3" id="KW-1185">Reference proteome</keyword>
<evidence type="ECO:0000313" key="2">
    <source>
        <dbReference type="EMBL" id="KGX91643.1"/>
    </source>
</evidence>
<dbReference type="InterPro" id="IPR029055">
    <property type="entry name" value="Ntn_hydrolases_N"/>
</dbReference>
<evidence type="ECO:0000313" key="3">
    <source>
        <dbReference type="Proteomes" id="UP000030528"/>
    </source>
</evidence>
<organism evidence="2 3">
    <name type="scientific">Pontibacillus halophilus JSM 076056 = DSM 19796</name>
    <dbReference type="NCBI Taxonomy" id="1385510"/>
    <lineage>
        <taxon>Bacteria</taxon>
        <taxon>Bacillati</taxon>
        <taxon>Bacillota</taxon>
        <taxon>Bacilli</taxon>
        <taxon>Bacillales</taxon>
        <taxon>Bacillaceae</taxon>
        <taxon>Pontibacillus</taxon>
    </lineage>
</organism>
<dbReference type="PANTHER" id="PTHR39328:SF1">
    <property type="entry name" value="BLL2871 PROTEIN"/>
    <property type="match status" value="1"/>
</dbReference>
<dbReference type="Pfam" id="PF06267">
    <property type="entry name" value="DUF1028"/>
    <property type="match status" value="1"/>
</dbReference>
<comment type="caution">
    <text evidence="2">The sequence shown here is derived from an EMBL/GenBank/DDBJ whole genome shotgun (WGS) entry which is preliminary data.</text>
</comment>
<accession>A0A0A5GK88</accession>
<dbReference type="Gene3D" id="3.60.20.10">
    <property type="entry name" value="Glutamine Phosphoribosylpyrophosphate, subunit 1, domain 1"/>
    <property type="match status" value="1"/>
</dbReference>
<dbReference type="OrthoDB" id="9790012at2"/>
<dbReference type="Proteomes" id="UP000030528">
    <property type="component" value="Unassembled WGS sequence"/>
</dbReference>
<gene>
    <name evidence="2" type="ORF">N781_03985</name>
</gene>
<dbReference type="eggNOG" id="COG3342">
    <property type="taxonomic scope" value="Bacteria"/>
</dbReference>
<dbReference type="PANTHER" id="PTHR39328">
    <property type="entry name" value="BLL2871 PROTEIN"/>
    <property type="match status" value="1"/>
</dbReference>
<dbReference type="EMBL" id="AVPE01000009">
    <property type="protein sequence ID" value="KGX91643.1"/>
    <property type="molecule type" value="Genomic_DNA"/>
</dbReference>
<dbReference type="SUPFAM" id="SSF56235">
    <property type="entry name" value="N-terminal nucleophile aminohydrolases (Ntn hydrolases)"/>
    <property type="match status" value="1"/>
</dbReference>